<accession>A0A2I0LAB1</accession>
<sequence>MSNLRLIGIVFSRTLSIRRSFESRNSNMRPIDTRAFPTHLQPVWDPRISSSHLFPSMADFFKGTKPVFSFLGSYACFGLFWPKQVIPSNHNPSTTSSWVLGMSRRWEVSYKIQVDPRLFDSNDDHHHLEGSLGSWEQPLVQTKLPRVARTNSIFPYYQ</sequence>
<evidence type="ECO:0000313" key="2">
    <source>
        <dbReference type="Proteomes" id="UP000233551"/>
    </source>
</evidence>
<protein>
    <submittedName>
        <fullName evidence="1">Uncharacterized protein</fullName>
    </submittedName>
</protein>
<reference evidence="1 2" key="1">
    <citation type="submission" date="2017-11" db="EMBL/GenBank/DDBJ databases">
        <title>De-novo sequencing of pomegranate (Punica granatum L.) genome.</title>
        <authorList>
            <person name="Akparov Z."/>
            <person name="Amiraslanov A."/>
            <person name="Hajiyeva S."/>
            <person name="Abbasov M."/>
            <person name="Kaur K."/>
            <person name="Hamwieh A."/>
            <person name="Solovyev V."/>
            <person name="Salamov A."/>
            <person name="Braich B."/>
            <person name="Kosarev P."/>
            <person name="Mahmoud A."/>
            <person name="Hajiyev E."/>
            <person name="Babayeva S."/>
            <person name="Izzatullayeva V."/>
            <person name="Mammadov A."/>
            <person name="Mammadov A."/>
            <person name="Sharifova S."/>
            <person name="Ojaghi J."/>
            <person name="Eynullazada K."/>
            <person name="Bayramov B."/>
            <person name="Abdulazimova A."/>
            <person name="Shahmuradov I."/>
        </authorList>
    </citation>
    <scope>NUCLEOTIDE SEQUENCE [LARGE SCALE GENOMIC DNA]</scope>
    <source>
        <strain evidence="2">cv. AG2017</strain>
        <tissue evidence="1">Leaf</tissue>
    </source>
</reference>
<keyword evidence="2" id="KW-1185">Reference proteome</keyword>
<gene>
    <name evidence="1" type="ORF">CRG98_001966</name>
</gene>
<dbReference type="EMBL" id="PGOL01000084">
    <property type="protein sequence ID" value="PKI77628.1"/>
    <property type="molecule type" value="Genomic_DNA"/>
</dbReference>
<dbReference type="Proteomes" id="UP000233551">
    <property type="component" value="Unassembled WGS sequence"/>
</dbReference>
<evidence type="ECO:0000313" key="1">
    <source>
        <dbReference type="EMBL" id="PKI77628.1"/>
    </source>
</evidence>
<name>A0A2I0LAB1_PUNGR</name>
<organism evidence="1 2">
    <name type="scientific">Punica granatum</name>
    <name type="common">Pomegranate</name>
    <dbReference type="NCBI Taxonomy" id="22663"/>
    <lineage>
        <taxon>Eukaryota</taxon>
        <taxon>Viridiplantae</taxon>
        <taxon>Streptophyta</taxon>
        <taxon>Embryophyta</taxon>
        <taxon>Tracheophyta</taxon>
        <taxon>Spermatophyta</taxon>
        <taxon>Magnoliopsida</taxon>
        <taxon>eudicotyledons</taxon>
        <taxon>Gunneridae</taxon>
        <taxon>Pentapetalae</taxon>
        <taxon>rosids</taxon>
        <taxon>malvids</taxon>
        <taxon>Myrtales</taxon>
        <taxon>Lythraceae</taxon>
        <taxon>Punica</taxon>
    </lineage>
</organism>
<proteinExistence type="predicted"/>
<dbReference type="AlphaFoldDB" id="A0A2I0LAB1"/>
<comment type="caution">
    <text evidence="1">The sequence shown here is derived from an EMBL/GenBank/DDBJ whole genome shotgun (WGS) entry which is preliminary data.</text>
</comment>